<dbReference type="NCBIfam" id="NF004752">
    <property type="entry name" value="PRK06080.1-4"/>
    <property type="match status" value="1"/>
</dbReference>
<dbReference type="GO" id="GO:0016020">
    <property type="term" value="C:membrane"/>
    <property type="evidence" value="ECO:0007669"/>
    <property type="project" value="UniProtKB-SubCell"/>
</dbReference>
<dbReference type="InterPro" id="IPR026046">
    <property type="entry name" value="UBIAD1"/>
</dbReference>
<dbReference type="GO" id="GO:0004659">
    <property type="term" value="F:prenyltransferase activity"/>
    <property type="evidence" value="ECO:0007669"/>
    <property type="project" value="InterPro"/>
</dbReference>
<feature type="transmembrane region" description="Helical" evidence="8">
    <location>
        <begin position="82"/>
        <end position="104"/>
    </location>
</feature>
<feature type="transmembrane region" description="Helical" evidence="8">
    <location>
        <begin position="110"/>
        <end position="132"/>
    </location>
</feature>
<dbReference type="PANTHER" id="PTHR13929:SF0">
    <property type="entry name" value="UBIA PRENYLTRANSFERASE DOMAIN-CONTAINING PROTEIN 1"/>
    <property type="match status" value="1"/>
</dbReference>
<organism evidence="9 10">
    <name type="scientific">Lactococcus cremoris subsp. cremoris TIFN3</name>
    <dbReference type="NCBI Taxonomy" id="1234873"/>
    <lineage>
        <taxon>Bacteria</taxon>
        <taxon>Bacillati</taxon>
        <taxon>Bacillota</taxon>
        <taxon>Bacilli</taxon>
        <taxon>Lactobacillales</taxon>
        <taxon>Streptococcaceae</taxon>
        <taxon>Lactococcus</taxon>
        <taxon>Lactococcus cremoris subsp. cremoris</taxon>
    </lineage>
</organism>
<evidence type="ECO:0000256" key="1">
    <source>
        <dbReference type="ARBA" id="ARBA00004141"/>
    </source>
</evidence>
<evidence type="ECO:0000256" key="4">
    <source>
        <dbReference type="ARBA" id="ARBA00022679"/>
    </source>
</evidence>
<dbReference type="GO" id="GO:0042371">
    <property type="term" value="P:vitamin K biosynthetic process"/>
    <property type="evidence" value="ECO:0007669"/>
    <property type="project" value="TreeGrafter"/>
</dbReference>
<dbReference type="GO" id="GO:0009234">
    <property type="term" value="P:menaquinone biosynthetic process"/>
    <property type="evidence" value="ECO:0007669"/>
    <property type="project" value="UniProtKB-UniPathway"/>
</dbReference>
<gene>
    <name evidence="9" type="ORF">LLT3_09560</name>
</gene>
<feature type="transmembrane region" description="Helical" evidence="8">
    <location>
        <begin position="184"/>
        <end position="208"/>
    </location>
</feature>
<name>T0WNV4_LACLC</name>
<sequence>MSLKSFLELVEIKTKIASIFPYLIGILFSISYFKILDLGLSLLFLVAMLLFDMTVTAINNYQDYKKAKDENYKKQENIIGQANLSTNLVAFIILLMLALSLILGFSLAYFVGWLFFLLGGIVFFIGVFYTYGPIPLSRMPLGEIFSGGTMGFGIFAMVILINTSQDPIFSLNLDFTNNTFSLNGSIFAAIAMIIASLPLIFTIANIMLANNLRDLDTDIKNHRYTLVYYIGRPYGIKLFQILMYASYLAIIHGFLFRIFEWPTLLSLLTFPIIRKNLKAHEHQVPSPRSFVYSLRNMVLFNSAYAFSLLLSIIWQYLTKIK</sequence>
<reference evidence="9 10" key="1">
    <citation type="journal article" date="2013" name="ISME J.">
        <title>Multifactorial diversity sustains microbial community stability.</title>
        <authorList>
            <person name="Erkus O."/>
            <person name="de Jager V.C."/>
            <person name="Spus M."/>
            <person name="van Alen-Boerrigter I.J."/>
            <person name="van Rijswijck I.M."/>
            <person name="Hazelwood L."/>
            <person name="Janssen P.W."/>
            <person name="van Hijum S.A."/>
            <person name="Kleerebezem M."/>
            <person name="Smid E.J."/>
        </authorList>
    </citation>
    <scope>NUCLEOTIDE SEQUENCE [LARGE SCALE GENOMIC DNA]</scope>
    <source>
        <strain evidence="9 10">TIFN3</strain>
    </source>
</reference>
<evidence type="ECO:0000256" key="3">
    <source>
        <dbReference type="ARBA" id="ARBA00022428"/>
    </source>
</evidence>
<feature type="transmembrane region" description="Helical" evidence="8">
    <location>
        <begin position="39"/>
        <end position="61"/>
    </location>
</feature>
<feature type="non-terminal residue" evidence="9">
    <location>
        <position position="321"/>
    </location>
</feature>
<dbReference type="Gene3D" id="1.10.357.140">
    <property type="entry name" value="UbiA prenyltransferase"/>
    <property type="match status" value="1"/>
</dbReference>
<evidence type="ECO:0000313" key="9">
    <source>
        <dbReference type="EMBL" id="EQC94889.1"/>
    </source>
</evidence>
<dbReference type="AlphaFoldDB" id="T0WNV4"/>
<protein>
    <submittedName>
        <fullName evidence="9">1,4-dihydroxy-2-naphthoate prenyltransferase</fullName>
    </submittedName>
</protein>
<evidence type="ECO:0000256" key="2">
    <source>
        <dbReference type="ARBA" id="ARBA00004863"/>
    </source>
</evidence>
<dbReference type="Proteomes" id="UP000015664">
    <property type="component" value="Unassembled WGS sequence"/>
</dbReference>
<dbReference type="CDD" id="cd13962">
    <property type="entry name" value="PT_UbiA_UBIAD1"/>
    <property type="match status" value="1"/>
</dbReference>
<comment type="subcellular location">
    <subcellularLocation>
        <location evidence="1">Membrane</location>
        <topology evidence="1">Multi-pass membrane protein</topology>
    </subcellularLocation>
</comment>
<feature type="transmembrane region" description="Helical" evidence="8">
    <location>
        <begin position="144"/>
        <end position="164"/>
    </location>
</feature>
<keyword evidence="6 8" id="KW-1133">Transmembrane helix</keyword>
<feature type="transmembrane region" description="Helical" evidence="8">
    <location>
        <begin position="12"/>
        <end position="33"/>
    </location>
</feature>
<keyword evidence="4 9" id="KW-0808">Transferase</keyword>
<dbReference type="NCBIfam" id="NF009926">
    <property type="entry name" value="PRK13387.1"/>
    <property type="match status" value="1"/>
</dbReference>
<evidence type="ECO:0000256" key="7">
    <source>
        <dbReference type="ARBA" id="ARBA00023136"/>
    </source>
</evidence>
<comment type="caution">
    <text evidence="9">The sequence shown here is derived from an EMBL/GenBank/DDBJ whole genome shotgun (WGS) entry which is preliminary data.</text>
</comment>
<dbReference type="PIRSF" id="PIRSF005355">
    <property type="entry name" value="UBIAD1"/>
    <property type="match status" value="1"/>
</dbReference>
<dbReference type="Pfam" id="PF01040">
    <property type="entry name" value="UbiA"/>
    <property type="match status" value="1"/>
</dbReference>
<keyword evidence="5 8" id="KW-0812">Transmembrane</keyword>
<accession>T0WNV4</accession>
<keyword evidence="7 8" id="KW-0472">Membrane</keyword>
<keyword evidence="3" id="KW-0474">Menaquinone biosynthesis</keyword>
<proteinExistence type="predicted"/>
<evidence type="ECO:0000256" key="5">
    <source>
        <dbReference type="ARBA" id="ARBA00022692"/>
    </source>
</evidence>
<feature type="transmembrane region" description="Helical" evidence="8">
    <location>
        <begin position="297"/>
        <end position="317"/>
    </location>
</feature>
<evidence type="ECO:0000256" key="8">
    <source>
        <dbReference type="SAM" id="Phobius"/>
    </source>
</evidence>
<dbReference type="UniPathway" id="UPA00079"/>
<dbReference type="InterPro" id="IPR044878">
    <property type="entry name" value="UbiA_sf"/>
</dbReference>
<dbReference type="EMBL" id="ATBE01000258">
    <property type="protein sequence ID" value="EQC94889.1"/>
    <property type="molecule type" value="Genomic_DNA"/>
</dbReference>
<comment type="pathway">
    <text evidence="2">Quinol/quinone metabolism; menaquinone biosynthesis.</text>
</comment>
<evidence type="ECO:0000313" key="10">
    <source>
        <dbReference type="Proteomes" id="UP000015664"/>
    </source>
</evidence>
<evidence type="ECO:0000256" key="6">
    <source>
        <dbReference type="ARBA" id="ARBA00022989"/>
    </source>
</evidence>
<dbReference type="InterPro" id="IPR000537">
    <property type="entry name" value="UbiA_prenyltransferase"/>
</dbReference>
<dbReference type="PANTHER" id="PTHR13929">
    <property type="entry name" value="1,4-DIHYDROXY-2-NAPHTHOATE OCTAPRENYLTRANSFERASE"/>
    <property type="match status" value="1"/>
</dbReference>